<feature type="transmembrane region" description="Helical" evidence="9">
    <location>
        <begin position="103"/>
        <end position="125"/>
    </location>
</feature>
<dbReference type="AlphaFoldDB" id="A0A239C3S0"/>
<evidence type="ECO:0000256" key="1">
    <source>
        <dbReference type="ARBA" id="ARBA00004651"/>
    </source>
</evidence>
<evidence type="ECO:0000256" key="7">
    <source>
        <dbReference type="ARBA" id="ARBA00023136"/>
    </source>
</evidence>
<keyword evidence="3" id="KW-0328">Glycosyltransferase</keyword>
<evidence type="ECO:0008006" key="12">
    <source>
        <dbReference type="Google" id="ProtNLM"/>
    </source>
</evidence>
<dbReference type="PANTHER" id="PTHR33908">
    <property type="entry name" value="MANNOSYLTRANSFERASE YKCB-RELATED"/>
    <property type="match status" value="1"/>
</dbReference>
<feature type="transmembrane region" description="Helical" evidence="9">
    <location>
        <begin position="225"/>
        <end position="243"/>
    </location>
</feature>
<gene>
    <name evidence="10" type="ORF">SAMN05443665_1001216</name>
</gene>
<dbReference type="PANTHER" id="PTHR33908:SF11">
    <property type="entry name" value="MEMBRANE PROTEIN"/>
    <property type="match status" value="1"/>
</dbReference>
<evidence type="ECO:0000313" key="10">
    <source>
        <dbReference type="EMBL" id="SNS14925.1"/>
    </source>
</evidence>
<proteinExistence type="predicted"/>
<feature type="compositionally biased region" description="Pro residues" evidence="8">
    <location>
        <begin position="8"/>
        <end position="19"/>
    </location>
</feature>
<dbReference type="EMBL" id="FZOR01000001">
    <property type="protein sequence ID" value="SNS14925.1"/>
    <property type="molecule type" value="Genomic_DNA"/>
</dbReference>
<feature type="transmembrane region" description="Helical" evidence="9">
    <location>
        <begin position="190"/>
        <end position="218"/>
    </location>
</feature>
<dbReference type="GO" id="GO:0005886">
    <property type="term" value="C:plasma membrane"/>
    <property type="evidence" value="ECO:0007669"/>
    <property type="project" value="UniProtKB-SubCell"/>
</dbReference>
<evidence type="ECO:0000313" key="11">
    <source>
        <dbReference type="Proteomes" id="UP000198318"/>
    </source>
</evidence>
<reference evidence="10 11" key="1">
    <citation type="submission" date="2017-06" db="EMBL/GenBank/DDBJ databases">
        <authorList>
            <person name="Kim H.J."/>
            <person name="Triplett B.A."/>
        </authorList>
    </citation>
    <scope>NUCLEOTIDE SEQUENCE [LARGE SCALE GENOMIC DNA]</scope>
    <source>
        <strain evidence="10 11">DSM 44715</strain>
    </source>
</reference>
<comment type="subcellular location">
    <subcellularLocation>
        <location evidence="1">Cell membrane</location>
        <topology evidence="1">Multi-pass membrane protein</topology>
    </subcellularLocation>
</comment>
<feature type="region of interest" description="Disordered" evidence="8">
    <location>
        <begin position="1"/>
        <end position="22"/>
    </location>
</feature>
<evidence type="ECO:0000256" key="5">
    <source>
        <dbReference type="ARBA" id="ARBA00022692"/>
    </source>
</evidence>
<dbReference type="RefSeq" id="WP_089323951.1">
    <property type="nucleotide sequence ID" value="NZ_FZOR01000001.1"/>
</dbReference>
<evidence type="ECO:0000256" key="4">
    <source>
        <dbReference type="ARBA" id="ARBA00022679"/>
    </source>
</evidence>
<dbReference type="OrthoDB" id="3462168at2"/>
<dbReference type="GO" id="GO:0016763">
    <property type="term" value="F:pentosyltransferase activity"/>
    <property type="evidence" value="ECO:0007669"/>
    <property type="project" value="TreeGrafter"/>
</dbReference>
<dbReference type="GO" id="GO:0009103">
    <property type="term" value="P:lipopolysaccharide biosynthetic process"/>
    <property type="evidence" value="ECO:0007669"/>
    <property type="project" value="UniProtKB-ARBA"/>
</dbReference>
<evidence type="ECO:0000256" key="8">
    <source>
        <dbReference type="SAM" id="MobiDB-lite"/>
    </source>
</evidence>
<evidence type="ECO:0000256" key="2">
    <source>
        <dbReference type="ARBA" id="ARBA00022475"/>
    </source>
</evidence>
<keyword evidence="7 9" id="KW-0472">Membrane</keyword>
<keyword evidence="2" id="KW-1003">Cell membrane</keyword>
<dbReference type="Proteomes" id="UP000198318">
    <property type="component" value="Unassembled WGS sequence"/>
</dbReference>
<protein>
    <recommendedName>
        <fullName evidence="12">4-amino-4-deoxy-L-arabinose transferase</fullName>
    </recommendedName>
</protein>
<feature type="transmembrane region" description="Helical" evidence="9">
    <location>
        <begin position="284"/>
        <end position="307"/>
    </location>
</feature>
<name>A0A239C3S0_9ACTN</name>
<evidence type="ECO:0000256" key="9">
    <source>
        <dbReference type="SAM" id="Phobius"/>
    </source>
</evidence>
<keyword evidence="4" id="KW-0808">Transferase</keyword>
<organism evidence="10 11">
    <name type="scientific">Actinomadura meyerae</name>
    <dbReference type="NCBI Taxonomy" id="240840"/>
    <lineage>
        <taxon>Bacteria</taxon>
        <taxon>Bacillati</taxon>
        <taxon>Actinomycetota</taxon>
        <taxon>Actinomycetes</taxon>
        <taxon>Streptosporangiales</taxon>
        <taxon>Thermomonosporaceae</taxon>
        <taxon>Actinomadura</taxon>
    </lineage>
</organism>
<evidence type="ECO:0000256" key="6">
    <source>
        <dbReference type="ARBA" id="ARBA00022989"/>
    </source>
</evidence>
<keyword evidence="6 9" id="KW-1133">Transmembrane helix</keyword>
<feature type="transmembrane region" description="Helical" evidence="9">
    <location>
        <begin position="319"/>
        <end position="337"/>
    </location>
</feature>
<feature type="transmembrane region" description="Helical" evidence="9">
    <location>
        <begin position="349"/>
        <end position="368"/>
    </location>
</feature>
<keyword evidence="5 9" id="KW-0812">Transmembrane</keyword>
<feature type="transmembrane region" description="Helical" evidence="9">
    <location>
        <begin position="26"/>
        <end position="45"/>
    </location>
</feature>
<dbReference type="InterPro" id="IPR050297">
    <property type="entry name" value="LipidA_mod_glycosyltrf_83"/>
</dbReference>
<sequence length="574" mass="58797">MIVTTARPRPPAAAAPPPPARRRPRALPWLLAAGVLAQAAVRMWFARARTGPAANPDETGYLVAARWLAGGPGADLSGNTFYQGGYALLLAPAHWLSHDPATVYTAVMAINAVVGAALFPLGYAAARRFGLGRRAALPLAFAAALLPAGTFFGAFALADAVLPVLVLAWLLALDRFARDGGAGGAVLASLAASAMAAVHSRGTIVLLVHVLALAAIAVSGRRRRGGLAGAAAAAAGYALGAALNARLEAVLYPGGVRDLAGTLETRLTTAAGQAWALSGAAGQLWYLVVSTWGLAGVGLAAVAAALVRRRAPAADRIMAGVLLAATCGIAYASSAALPDEHRVGNFAYGRYLSCVAVVYALAGAAALLRSGARRALLLVAASGLLTAGAGLCVTAYAGERLNTHAFIAFDFPETTFLTGDRTALHPAEASLTALGLLCGLAVLSRLGRTPLAAAALAGTSLAALAFAMGPSPERVRPAPPLPGPQAGGVAADASVHWAVRTKLMYPVWWTRIGRIDVRDGRPPAPGVCTVVVSPPDGTPPEASWPRHPAGWRHHAREDWSIGWVIWHDPSCQAQ</sequence>
<feature type="transmembrane region" description="Helical" evidence="9">
    <location>
        <begin position="375"/>
        <end position="397"/>
    </location>
</feature>
<keyword evidence="11" id="KW-1185">Reference proteome</keyword>
<accession>A0A239C3S0</accession>
<evidence type="ECO:0000256" key="3">
    <source>
        <dbReference type="ARBA" id="ARBA00022676"/>
    </source>
</evidence>
<feature type="transmembrane region" description="Helical" evidence="9">
    <location>
        <begin position="137"/>
        <end position="170"/>
    </location>
</feature>